<evidence type="ECO:0000313" key="4">
    <source>
        <dbReference type="Proteomes" id="UP001209878"/>
    </source>
</evidence>
<dbReference type="InterPro" id="IPR018222">
    <property type="entry name" value="Nuclear_transport_factor_2_euk"/>
</dbReference>
<sequence>MLPEKERDSAQKLLELLNTEDLLSLANTITNKRIVVQTRAEAIKAIVVYSESSMVLLNRKRLSKNLLFQYLASEGIMVNVMGLKSHFIEKTLEHWGVSQSQTQTPVAVAPTPQRNCYSSGDQTNVTKLEESEEDDSQESTESDVVERRETSQEMVQATSSYHSNNQLAVEFVTWFYRMLNACHPETNDSEFGVQHFYDDCTLRLLYSTYEQSVDEFTGARVVCDRLRAFVCEEQLQFNANTDADGIMGLSDPHGLKMIVVCGTVHASTQVVGIFEQQFGLVRDPNMDNNWRIKFTNLKLLSKVPKMRLTLQETENMMTIVPMNSSFQVAKYIAT</sequence>
<feature type="compositionally biased region" description="Acidic residues" evidence="1">
    <location>
        <begin position="130"/>
        <end position="143"/>
    </location>
</feature>
<feature type="domain" description="NTF2" evidence="2">
    <location>
        <begin position="167"/>
        <end position="299"/>
    </location>
</feature>
<evidence type="ECO:0000313" key="3">
    <source>
        <dbReference type="EMBL" id="KAK2181006.1"/>
    </source>
</evidence>
<dbReference type="PANTHER" id="PTHR21084:SF1">
    <property type="entry name" value="DENSE INCISORS"/>
    <property type="match status" value="1"/>
</dbReference>
<accession>A0AAD9L0X9</accession>
<feature type="compositionally biased region" description="Polar residues" evidence="1">
    <location>
        <begin position="112"/>
        <end position="126"/>
    </location>
</feature>
<gene>
    <name evidence="3" type="ORF">NP493_416g02007</name>
</gene>
<reference evidence="3" key="1">
    <citation type="journal article" date="2023" name="Mol. Biol. Evol.">
        <title>Third-Generation Sequencing Reveals the Adaptive Role of the Epigenome in Three Deep-Sea Polychaetes.</title>
        <authorList>
            <person name="Perez M."/>
            <person name="Aroh O."/>
            <person name="Sun Y."/>
            <person name="Lan Y."/>
            <person name="Juniper S.K."/>
            <person name="Young C.R."/>
            <person name="Angers B."/>
            <person name="Qian P.Y."/>
        </authorList>
    </citation>
    <scope>NUCLEOTIDE SEQUENCE</scope>
    <source>
        <strain evidence="3">R07B-5</strain>
    </source>
</reference>
<keyword evidence="4" id="KW-1185">Reference proteome</keyword>
<name>A0AAD9L0X9_RIDPI</name>
<evidence type="ECO:0000256" key="1">
    <source>
        <dbReference type="SAM" id="MobiDB-lite"/>
    </source>
</evidence>
<feature type="region of interest" description="Disordered" evidence="1">
    <location>
        <begin position="103"/>
        <end position="159"/>
    </location>
</feature>
<dbReference type="Proteomes" id="UP001209878">
    <property type="component" value="Unassembled WGS sequence"/>
</dbReference>
<dbReference type="EMBL" id="JAODUO010000416">
    <property type="protein sequence ID" value="KAK2181006.1"/>
    <property type="molecule type" value="Genomic_DNA"/>
</dbReference>
<organism evidence="3 4">
    <name type="scientific">Ridgeia piscesae</name>
    <name type="common">Tubeworm</name>
    <dbReference type="NCBI Taxonomy" id="27915"/>
    <lineage>
        <taxon>Eukaryota</taxon>
        <taxon>Metazoa</taxon>
        <taxon>Spiralia</taxon>
        <taxon>Lophotrochozoa</taxon>
        <taxon>Annelida</taxon>
        <taxon>Polychaeta</taxon>
        <taxon>Sedentaria</taxon>
        <taxon>Canalipalpata</taxon>
        <taxon>Sabellida</taxon>
        <taxon>Siboglinidae</taxon>
        <taxon>Ridgeia</taxon>
    </lineage>
</organism>
<dbReference type="PANTHER" id="PTHR21084">
    <property type="entry name" value="DENSE INCISORS"/>
    <property type="match status" value="1"/>
</dbReference>
<evidence type="ECO:0000259" key="2">
    <source>
        <dbReference type="PROSITE" id="PS50177"/>
    </source>
</evidence>
<dbReference type="InterPro" id="IPR026698">
    <property type="entry name" value="UPF_C3orf38"/>
</dbReference>
<dbReference type="AlphaFoldDB" id="A0AAD9L0X9"/>
<dbReference type="PROSITE" id="PS50177">
    <property type="entry name" value="NTF2_DOMAIN"/>
    <property type="match status" value="1"/>
</dbReference>
<dbReference type="Pfam" id="PF15008">
    <property type="entry name" value="DUF4518"/>
    <property type="match status" value="1"/>
</dbReference>
<comment type="caution">
    <text evidence="3">The sequence shown here is derived from an EMBL/GenBank/DDBJ whole genome shotgun (WGS) entry which is preliminary data.</text>
</comment>
<protein>
    <recommendedName>
        <fullName evidence="2">NTF2 domain-containing protein</fullName>
    </recommendedName>
</protein>
<proteinExistence type="predicted"/>